<evidence type="ECO:0000313" key="1">
    <source>
        <dbReference type="EMBL" id="GBP04176.1"/>
    </source>
</evidence>
<proteinExistence type="predicted"/>
<gene>
    <name evidence="1" type="ORF">EVAR_19126_1</name>
</gene>
<name>A0A4C1SQI1_EUMVA</name>
<evidence type="ECO:0000313" key="2">
    <source>
        <dbReference type="Proteomes" id="UP000299102"/>
    </source>
</evidence>
<dbReference type="Proteomes" id="UP000299102">
    <property type="component" value="Unassembled WGS sequence"/>
</dbReference>
<keyword evidence="2" id="KW-1185">Reference proteome</keyword>
<dbReference type="EMBL" id="BGZK01003741">
    <property type="protein sequence ID" value="GBP04176.1"/>
    <property type="molecule type" value="Genomic_DNA"/>
</dbReference>
<protein>
    <submittedName>
        <fullName evidence="1">Uncharacterized protein</fullName>
    </submittedName>
</protein>
<comment type="caution">
    <text evidence="1">The sequence shown here is derived from an EMBL/GenBank/DDBJ whole genome shotgun (WGS) entry which is preliminary data.</text>
</comment>
<reference evidence="1 2" key="1">
    <citation type="journal article" date="2019" name="Commun. Biol.">
        <title>The bagworm genome reveals a unique fibroin gene that provides high tensile strength.</title>
        <authorList>
            <person name="Kono N."/>
            <person name="Nakamura H."/>
            <person name="Ohtoshi R."/>
            <person name="Tomita M."/>
            <person name="Numata K."/>
            <person name="Arakawa K."/>
        </authorList>
    </citation>
    <scope>NUCLEOTIDE SEQUENCE [LARGE SCALE GENOMIC DNA]</scope>
</reference>
<dbReference type="AlphaFoldDB" id="A0A4C1SQI1"/>
<organism evidence="1 2">
    <name type="scientific">Eumeta variegata</name>
    <name type="common">Bagworm moth</name>
    <name type="synonym">Eumeta japonica</name>
    <dbReference type="NCBI Taxonomy" id="151549"/>
    <lineage>
        <taxon>Eukaryota</taxon>
        <taxon>Metazoa</taxon>
        <taxon>Ecdysozoa</taxon>
        <taxon>Arthropoda</taxon>
        <taxon>Hexapoda</taxon>
        <taxon>Insecta</taxon>
        <taxon>Pterygota</taxon>
        <taxon>Neoptera</taxon>
        <taxon>Endopterygota</taxon>
        <taxon>Lepidoptera</taxon>
        <taxon>Glossata</taxon>
        <taxon>Ditrysia</taxon>
        <taxon>Tineoidea</taxon>
        <taxon>Psychidae</taxon>
        <taxon>Oiketicinae</taxon>
        <taxon>Eumeta</taxon>
    </lineage>
</organism>
<accession>A0A4C1SQI1</accession>
<sequence length="86" mass="9663">MDMVEKEVKATHILGFYDVRRHWSGSGRRWNSQKDLLAGGSNTVCTCETPLPQRGSAHTIIVTSKETADTADHVIEKIRRAVDARR</sequence>
<dbReference type="OrthoDB" id="10022108at2759"/>